<dbReference type="Gene3D" id="3.10.170.10">
    <property type="match status" value="1"/>
</dbReference>
<gene>
    <name evidence="10" type="ORF">QJS64_02425</name>
</gene>
<dbReference type="Proteomes" id="UP001239169">
    <property type="component" value="Chromosome"/>
</dbReference>
<sequence>MEVKNETKIDKDKAIELAFKSIEKSRDEVKNLSGEDTIQDAKIVVDEKTNRAVYALDLSYSVPEPAHWLIKVDAENGSIVEKQNVLEEATQATGTGIGSDGQVKNLKITEDNGKYQLVDTTHKGQIITKSFEAFKGDTTVGNIITNIKNFFDQDKAAVDAHYFTDQVYNYYKDTHNRESYDGKGSDINSYVHVPEADGSNMSNAYWNGVEMSYGDGNQTTENAFTAANDVVAHEITHGVTSSSADLVYQYQPGALNESFSDVFGYFVDSDDWQMGEDLYKTPGEAIRDLQDPTKHGQPANMKNYKNYSINYDRGGVHINSGIPNKAAYNTITKIGKEKAEKIYYRALTQYLTRQSQFKDAKSSLIQSAKDLYGDQVANDVKAAWDQVGVK</sequence>
<evidence type="ECO:0000256" key="2">
    <source>
        <dbReference type="ARBA" id="ARBA00022670"/>
    </source>
</evidence>
<comment type="similarity">
    <text evidence="1 7">Belongs to the peptidase M4 family.</text>
</comment>
<dbReference type="SUPFAM" id="SSF55486">
    <property type="entry name" value="Metalloproteases ('zincins'), catalytic domain"/>
    <property type="match status" value="1"/>
</dbReference>
<dbReference type="Pfam" id="PF02868">
    <property type="entry name" value="Peptidase_M4_C"/>
    <property type="match status" value="1"/>
</dbReference>
<keyword evidence="3" id="KW-0479">Metal-binding</keyword>
<comment type="cofactor">
    <cofactor evidence="7">
        <name>Zn(2+)</name>
        <dbReference type="ChEBI" id="CHEBI:29105"/>
    </cofactor>
</comment>
<evidence type="ECO:0000256" key="7">
    <source>
        <dbReference type="RuleBase" id="RU366073"/>
    </source>
</evidence>
<protein>
    <recommendedName>
        <fullName evidence="7">Neutral metalloproteinase</fullName>
        <ecNumber evidence="7">3.4.24.-</ecNumber>
    </recommendedName>
</protein>
<dbReference type="InterPro" id="IPR050728">
    <property type="entry name" value="Zinc_Metalloprotease_M4"/>
</dbReference>
<dbReference type="PRINTS" id="PR00730">
    <property type="entry name" value="THERMOLYSIN"/>
</dbReference>
<evidence type="ECO:0000256" key="1">
    <source>
        <dbReference type="ARBA" id="ARBA00009388"/>
    </source>
</evidence>
<dbReference type="EC" id="3.4.24.-" evidence="7"/>
<comment type="subcellular location">
    <subcellularLocation>
        <location evidence="7">Secreted</location>
    </subcellularLocation>
</comment>
<keyword evidence="4 7" id="KW-0378">Hydrolase</keyword>
<organism evidence="10 11">
    <name type="scientific">Paraclostridium bifermentans</name>
    <name type="common">Clostridium bifermentans</name>
    <dbReference type="NCBI Taxonomy" id="1490"/>
    <lineage>
        <taxon>Bacteria</taxon>
        <taxon>Bacillati</taxon>
        <taxon>Bacillota</taxon>
        <taxon>Clostridia</taxon>
        <taxon>Peptostreptococcales</taxon>
        <taxon>Peptostreptococcaceae</taxon>
        <taxon>Paraclostridium</taxon>
    </lineage>
</organism>
<proteinExistence type="inferred from homology"/>
<evidence type="ECO:0000256" key="3">
    <source>
        <dbReference type="ARBA" id="ARBA00022723"/>
    </source>
</evidence>
<dbReference type="InterPro" id="IPR001570">
    <property type="entry name" value="Peptidase_M4_C_domain"/>
</dbReference>
<feature type="domain" description="Peptidase M4 C-terminal" evidence="9">
    <location>
        <begin position="244"/>
        <end position="389"/>
    </location>
</feature>
<dbReference type="PANTHER" id="PTHR33794:SF1">
    <property type="entry name" value="BACILLOLYSIN"/>
    <property type="match status" value="1"/>
</dbReference>
<dbReference type="InterPro" id="IPR013856">
    <property type="entry name" value="Peptidase_M4_domain"/>
</dbReference>
<keyword evidence="6 7" id="KW-0482">Metalloprotease</keyword>
<keyword evidence="2 7" id="KW-0645">Protease</keyword>
<dbReference type="InterPro" id="IPR027268">
    <property type="entry name" value="Peptidase_M4/M1_CTD_sf"/>
</dbReference>
<evidence type="ECO:0000313" key="11">
    <source>
        <dbReference type="Proteomes" id="UP001239169"/>
    </source>
</evidence>
<comment type="function">
    <text evidence="7">Extracellular zinc metalloprotease.</text>
</comment>
<dbReference type="Gene3D" id="1.10.390.10">
    <property type="entry name" value="Neutral Protease Domain 2"/>
    <property type="match status" value="1"/>
</dbReference>
<dbReference type="PANTHER" id="PTHR33794">
    <property type="entry name" value="BACILLOLYSIN"/>
    <property type="match status" value="1"/>
</dbReference>
<accession>A0ABY8R3V4</accession>
<evidence type="ECO:0000313" key="10">
    <source>
        <dbReference type="EMBL" id="WGX76237.1"/>
    </source>
</evidence>
<reference evidence="10 11" key="1">
    <citation type="submission" date="2023-04" db="EMBL/GenBank/DDBJ databases">
        <title>Bacteria Genome Submission.</title>
        <authorList>
            <person name="Isaac P."/>
        </authorList>
    </citation>
    <scope>NUCLEOTIDE SEQUENCE [LARGE SCALE GENOMIC DNA]</scope>
    <source>
        <strain evidence="10 11">SampleS7P1</strain>
    </source>
</reference>
<feature type="domain" description="Peptidase M4" evidence="8">
    <location>
        <begin position="93"/>
        <end position="241"/>
    </location>
</feature>
<keyword evidence="5 7" id="KW-0862">Zinc</keyword>
<dbReference type="EMBL" id="CP124685">
    <property type="protein sequence ID" value="WGX76237.1"/>
    <property type="molecule type" value="Genomic_DNA"/>
</dbReference>
<keyword evidence="11" id="KW-1185">Reference proteome</keyword>
<evidence type="ECO:0000259" key="8">
    <source>
        <dbReference type="Pfam" id="PF01447"/>
    </source>
</evidence>
<dbReference type="CDD" id="cd09597">
    <property type="entry name" value="M4_TLP"/>
    <property type="match status" value="1"/>
</dbReference>
<evidence type="ECO:0000256" key="5">
    <source>
        <dbReference type="ARBA" id="ARBA00022833"/>
    </source>
</evidence>
<evidence type="ECO:0000259" key="9">
    <source>
        <dbReference type="Pfam" id="PF02868"/>
    </source>
</evidence>
<dbReference type="Pfam" id="PF01447">
    <property type="entry name" value="Peptidase_M4"/>
    <property type="match status" value="1"/>
</dbReference>
<keyword evidence="7" id="KW-0964">Secreted</keyword>
<evidence type="ECO:0000256" key="4">
    <source>
        <dbReference type="ARBA" id="ARBA00022801"/>
    </source>
</evidence>
<evidence type="ECO:0000256" key="6">
    <source>
        <dbReference type="ARBA" id="ARBA00023049"/>
    </source>
</evidence>
<name>A0ABY8R3V4_PARBF</name>
<dbReference type="InterPro" id="IPR023612">
    <property type="entry name" value="Peptidase_M4"/>
</dbReference>